<gene>
    <name evidence="2" type="ORF">CBM2587_B90043</name>
</gene>
<dbReference type="EMBL" id="OFSQ01000038">
    <property type="protein sequence ID" value="SOY67593.1"/>
    <property type="molecule type" value="Genomic_DNA"/>
</dbReference>
<dbReference type="AlphaFoldDB" id="A0A976A8E6"/>
<dbReference type="Proteomes" id="UP000256780">
    <property type="component" value="Chromosome CBM2587_b"/>
</dbReference>
<accession>A0A976A8E6</accession>
<sequence length="41" mass="4536">MLIEYGASFLFVSEAAPLSYFVPQPQSNPNPNPTPISRRAQ</sequence>
<name>A0A976A8E6_9BURK</name>
<evidence type="ECO:0000313" key="2">
    <source>
        <dbReference type="EMBL" id="SOY67593.1"/>
    </source>
</evidence>
<reference evidence="2 3" key="1">
    <citation type="submission" date="2018-01" db="EMBL/GenBank/DDBJ databases">
        <authorList>
            <person name="Clerissi C."/>
        </authorList>
    </citation>
    <scope>NUCLEOTIDE SEQUENCE [LARGE SCALE GENOMIC DNA]</scope>
    <source>
        <strain evidence="2">Cupriavidus sp. LMG 19464</strain>
    </source>
</reference>
<feature type="region of interest" description="Disordered" evidence="1">
    <location>
        <begin position="22"/>
        <end position="41"/>
    </location>
</feature>
<proteinExistence type="predicted"/>
<protein>
    <submittedName>
        <fullName evidence="2">Uncharacterized protein</fullName>
    </submittedName>
</protein>
<evidence type="ECO:0000256" key="1">
    <source>
        <dbReference type="SAM" id="MobiDB-lite"/>
    </source>
</evidence>
<organism evidence="2 3">
    <name type="scientific">Cupriavidus taiwanensis</name>
    <dbReference type="NCBI Taxonomy" id="164546"/>
    <lineage>
        <taxon>Bacteria</taxon>
        <taxon>Pseudomonadati</taxon>
        <taxon>Pseudomonadota</taxon>
        <taxon>Betaproteobacteria</taxon>
        <taxon>Burkholderiales</taxon>
        <taxon>Burkholderiaceae</taxon>
        <taxon>Cupriavidus</taxon>
    </lineage>
</organism>
<comment type="caution">
    <text evidence="2">The sequence shown here is derived from an EMBL/GenBank/DDBJ whole genome shotgun (WGS) entry which is preliminary data.</text>
</comment>
<evidence type="ECO:0000313" key="3">
    <source>
        <dbReference type="Proteomes" id="UP000256780"/>
    </source>
</evidence>